<dbReference type="AlphaFoldDB" id="A0A1X6NIL3"/>
<keyword evidence="2" id="KW-1185">Reference proteome</keyword>
<accession>A0A1X6NIL3</accession>
<dbReference type="Proteomes" id="UP000218209">
    <property type="component" value="Unassembled WGS sequence"/>
</dbReference>
<evidence type="ECO:0000313" key="1">
    <source>
        <dbReference type="EMBL" id="OSX68458.1"/>
    </source>
</evidence>
<protein>
    <submittedName>
        <fullName evidence="1">Uncharacterized protein</fullName>
    </submittedName>
</protein>
<feature type="non-terminal residue" evidence="1">
    <location>
        <position position="165"/>
    </location>
</feature>
<reference evidence="1 2" key="1">
    <citation type="submission" date="2017-03" db="EMBL/GenBank/DDBJ databases">
        <title>WGS assembly of Porphyra umbilicalis.</title>
        <authorList>
            <person name="Brawley S.H."/>
            <person name="Blouin N.A."/>
            <person name="Ficko-Blean E."/>
            <person name="Wheeler G.L."/>
            <person name="Lohr M."/>
            <person name="Goodson H.V."/>
            <person name="Jenkins J.W."/>
            <person name="Blaby-Haas C.E."/>
            <person name="Helliwell K.E."/>
            <person name="Chan C."/>
            <person name="Marriage T."/>
            <person name="Bhattacharya D."/>
            <person name="Klein A.S."/>
            <person name="Badis Y."/>
            <person name="Brodie J."/>
            <person name="Cao Y."/>
            <person name="Collen J."/>
            <person name="Dittami S.M."/>
            <person name="Gachon C.M."/>
            <person name="Green B.R."/>
            <person name="Karpowicz S."/>
            <person name="Kim J.W."/>
            <person name="Kudahl U."/>
            <person name="Lin S."/>
            <person name="Michel G."/>
            <person name="Mittag M."/>
            <person name="Olson B.J."/>
            <person name="Pangilinan J."/>
            <person name="Peng Y."/>
            <person name="Qiu H."/>
            <person name="Shu S."/>
            <person name="Singer J.T."/>
            <person name="Smith A.G."/>
            <person name="Sprecher B.N."/>
            <person name="Wagner V."/>
            <person name="Wang W."/>
            <person name="Wang Z.-Y."/>
            <person name="Yan J."/>
            <person name="Yarish C."/>
            <person name="Zoeuner-Riek S."/>
            <person name="Zhuang Y."/>
            <person name="Zou Y."/>
            <person name="Lindquist E.A."/>
            <person name="Grimwood J."/>
            <person name="Barry K."/>
            <person name="Rokhsar D.S."/>
            <person name="Schmutz J."/>
            <person name="Stiller J.W."/>
            <person name="Grossman A.R."/>
            <person name="Prochnik S.E."/>
        </authorList>
    </citation>
    <scope>NUCLEOTIDE SEQUENCE [LARGE SCALE GENOMIC DNA]</scope>
    <source>
        <strain evidence="1">4086291</strain>
    </source>
</reference>
<name>A0A1X6NIL3_PORUM</name>
<proteinExistence type="predicted"/>
<gene>
    <name evidence="1" type="ORF">BU14_2767s0001</name>
</gene>
<organism evidence="1 2">
    <name type="scientific">Porphyra umbilicalis</name>
    <name type="common">Purple laver</name>
    <name type="synonym">Red alga</name>
    <dbReference type="NCBI Taxonomy" id="2786"/>
    <lineage>
        <taxon>Eukaryota</taxon>
        <taxon>Rhodophyta</taxon>
        <taxon>Bangiophyceae</taxon>
        <taxon>Bangiales</taxon>
        <taxon>Bangiaceae</taxon>
        <taxon>Porphyra</taxon>
    </lineage>
</organism>
<dbReference type="EMBL" id="KV920527">
    <property type="protein sequence ID" value="OSX68458.1"/>
    <property type="molecule type" value="Genomic_DNA"/>
</dbReference>
<evidence type="ECO:0000313" key="2">
    <source>
        <dbReference type="Proteomes" id="UP000218209"/>
    </source>
</evidence>
<sequence length="165" mass="17008">MLVCFLDELTKVDAPGVAAAAPPVPVALAAAYRLMVDHPSAKEPPLIGAMRLFRVVAAVGACNPGALNGSPAALAFLLTAMDEEGAHLRDGWPICIPSLCLHLCRAAFAAAGNDVAGLPRGLVTAAPRFGRVYASRDGRRARPAFQVATALRAADGGEDAPMLRA</sequence>